<dbReference type="RefSeq" id="WP_183775633.1">
    <property type="nucleotide sequence ID" value="NZ_JACHFW010000013.1"/>
</dbReference>
<dbReference type="Proteomes" id="UP000543642">
    <property type="component" value="Unassembled WGS sequence"/>
</dbReference>
<comment type="caution">
    <text evidence="1">The sequence shown here is derived from an EMBL/GenBank/DDBJ whole genome shotgun (WGS) entry which is preliminary data.</text>
</comment>
<dbReference type="Gene3D" id="2.130.10.30">
    <property type="entry name" value="Regulator of chromosome condensation 1/beta-lactamase-inhibitor protein II"/>
    <property type="match status" value="1"/>
</dbReference>
<keyword evidence="2" id="KW-1185">Reference proteome</keyword>
<gene>
    <name evidence="1" type="ORF">HNP82_002775</name>
</gene>
<sequence length="436" mass="49035">MEIKNCPACGSAIPGGEDRCPVCGLDGQNQIFLSEEDYTAWVERVLKPHMKNVAPPQVFAGPNHALILMANGDLYGIGNNWNEACGPDLPRELKEPARIAQGVKHAAASPNHTLYVTRDGQTVLLGNSDLTDRFDCVLDTARRVYGKYDEDAFLIEDSDGQFYFFGENSGGRLVNDSSQVLRRLEDVVVHTKKTYTWWNEYENGTIRDAKYTEWGGKEEILHANFHTVKHLIPDEIPELEAVRREKWYRQLAREYGEKNVVIRLQPPNSAKTIESQILTKEHGVRNKEATLEYVYQASVVLENNVIYQPVPCELQGRLNGFFCDCWPVFGGTAQWLERKGIPEKAVKVMTGSFDDFKVYENILAYLDGEGNLCFMNGASGQPAVSPLSGITDFAVNSQEGNGDYILIVTDRREIYFGSKKELAEKGGWDHLKKLTL</sequence>
<dbReference type="Pfam" id="PF13540">
    <property type="entry name" value="RCC1_2"/>
    <property type="match status" value="1"/>
</dbReference>
<accession>A0A7W8M5V5</accession>
<organism evidence="1 2">
    <name type="scientific">Catenibacillus scindens</name>
    <dbReference type="NCBI Taxonomy" id="673271"/>
    <lineage>
        <taxon>Bacteria</taxon>
        <taxon>Bacillati</taxon>
        <taxon>Bacillota</taxon>
        <taxon>Clostridia</taxon>
        <taxon>Lachnospirales</taxon>
        <taxon>Lachnospiraceae</taxon>
        <taxon>Catenibacillus</taxon>
    </lineage>
</organism>
<proteinExistence type="predicted"/>
<dbReference type="EMBL" id="JACHFW010000013">
    <property type="protein sequence ID" value="MBB5265628.1"/>
    <property type="molecule type" value="Genomic_DNA"/>
</dbReference>
<protein>
    <submittedName>
        <fullName evidence="1">Uncharacterized protein</fullName>
    </submittedName>
</protein>
<evidence type="ECO:0000313" key="2">
    <source>
        <dbReference type="Proteomes" id="UP000543642"/>
    </source>
</evidence>
<reference evidence="1 2" key="1">
    <citation type="submission" date="2020-08" db="EMBL/GenBank/DDBJ databases">
        <title>Genomic Encyclopedia of Type Strains, Phase IV (KMG-IV): sequencing the most valuable type-strain genomes for metagenomic binning, comparative biology and taxonomic classification.</title>
        <authorList>
            <person name="Goeker M."/>
        </authorList>
    </citation>
    <scope>NUCLEOTIDE SEQUENCE [LARGE SCALE GENOMIC DNA]</scope>
    <source>
        <strain evidence="1 2">DSM 106146</strain>
    </source>
</reference>
<name>A0A7W8M5V5_9FIRM</name>
<evidence type="ECO:0000313" key="1">
    <source>
        <dbReference type="EMBL" id="MBB5265628.1"/>
    </source>
</evidence>
<dbReference type="InterPro" id="IPR009091">
    <property type="entry name" value="RCC1/BLIP-II"/>
</dbReference>
<dbReference type="AlphaFoldDB" id="A0A7W8M5V5"/>
<dbReference type="SUPFAM" id="SSF50985">
    <property type="entry name" value="RCC1/BLIP-II"/>
    <property type="match status" value="1"/>
</dbReference>